<accession>E2Q2Z0</accession>
<organism evidence="2 3">
    <name type="scientific">Streptomyces clavuligerus</name>
    <dbReference type="NCBI Taxonomy" id="1901"/>
    <lineage>
        <taxon>Bacteria</taxon>
        <taxon>Bacillati</taxon>
        <taxon>Actinomycetota</taxon>
        <taxon>Actinomycetes</taxon>
        <taxon>Kitasatosporales</taxon>
        <taxon>Streptomycetaceae</taxon>
        <taxon>Streptomyces</taxon>
    </lineage>
</organism>
<evidence type="ECO:0000256" key="1">
    <source>
        <dbReference type="SAM" id="MobiDB-lite"/>
    </source>
</evidence>
<proteinExistence type="predicted"/>
<dbReference type="Proteomes" id="UP000002357">
    <property type="component" value="Chromosome"/>
</dbReference>
<evidence type="ECO:0000313" key="3">
    <source>
        <dbReference type="Proteomes" id="UP000002357"/>
    </source>
</evidence>
<feature type="region of interest" description="Disordered" evidence="1">
    <location>
        <begin position="1"/>
        <end position="69"/>
    </location>
</feature>
<reference evidence="2 3" key="1">
    <citation type="journal article" date="2010" name="Genome Biol. Evol.">
        <title>The sequence of a 1.8-mb bacterial linear plasmid reveals a rich evolutionary reservoir of secondary metabolic pathways.</title>
        <authorList>
            <person name="Medema M.H."/>
            <person name="Trefzer A."/>
            <person name="Kovalchuk A."/>
            <person name="van den Berg M."/>
            <person name="Mueller U."/>
            <person name="Heijne W."/>
            <person name="Wu L."/>
            <person name="Alam M.T."/>
            <person name="Ronning C.M."/>
            <person name="Nierman W.C."/>
            <person name="Bovenberg R.A.L."/>
            <person name="Breitling R."/>
            <person name="Takano E."/>
        </authorList>
    </citation>
    <scope>NUCLEOTIDE SEQUENCE [LARGE SCALE GENOMIC DNA]</scope>
    <source>
        <strain evidence="3">ATCC 27064 / DSM 738 / JCM 4710 / NBRC 13307 / NCIMB 12785 / NRRL 3585 / VKM Ac-602</strain>
    </source>
</reference>
<sequence>MPERAPTVDRARPLVPHGLRALSAFGTRGTPSAHSPAGSRQTPGPRGGGPRSAPGSHTPPPEPSRAKATVRAGTGCGWCGSLARWGGCRSPRS</sequence>
<evidence type="ECO:0000313" key="2">
    <source>
        <dbReference type="EMBL" id="EFG06743.1"/>
    </source>
</evidence>
<feature type="compositionally biased region" description="Basic and acidic residues" evidence="1">
    <location>
        <begin position="1"/>
        <end position="12"/>
    </location>
</feature>
<dbReference type="EMBL" id="CM000913">
    <property type="protein sequence ID" value="EFG06743.1"/>
    <property type="molecule type" value="Genomic_DNA"/>
</dbReference>
<gene>
    <name evidence="2" type="ORF">SCLAV_1668</name>
</gene>
<name>E2Q2Z0_STRCL</name>
<dbReference type="AlphaFoldDB" id="E2Q2Z0"/>
<keyword evidence="3" id="KW-1185">Reference proteome</keyword>
<protein>
    <submittedName>
        <fullName evidence="2">Uncharacterized protein</fullName>
    </submittedName>
</protein>